<accession>A0ABN2VAD5</accession>
<gene>
    <name evidence="1" type="ORF">GCM10009757_34150</name>
</gene>
<sequence>MLSSALPSLALSLSAAVICKVLASKLNDNDQGMEVNEREENRMADEPKLSRMKQWASALCDVLGDLAVGFAGGAVSS</sequence>
<evidence type="ECO:0000313" key="2">
    <source>
        <dbReference type="Proteomes" id="UP001403094"/>
    </source>
</evidence>
<dbReference type="EMBL" id="BAAANQ010000006">
    <property type="protein sequence ID" value="GAA2056375.1"/>
    <property type="molecule type" value="Genomic_DNA"/>
</dbReference>
<reference evidence="1 2" key="1">
    <citation type="journal article" date="2019" name="Int. J. Syst. Evol. Microbiol.">
        <title>The Global Catalogue of Microorganisms (GCM) 10K type strain sequencing project: providing services to taxonomists for standard genome sequencing and annotation.</title>
        <authorList>
            <consortium name="The Broad Institute Genomics Platform"/>
            <consortium name="The Broad Institute Genome Sequencing Center for Infectious Disease"/>
            <person name="Wu L."/>
            <person name="Ma J."/>
        </authorList>
    </citation>
    <scope>NUCLEOTIDE SEQUENCE [LARGE SCALE GENOMIC DNA]</scope>
    <source>
        <strain evidence="1 2">JCM 14549</strain>
    </source>
</reference>
<protein>
    <submittedName>
        <fullName evidence="1">Uncharacterized protein</fullName>
    </submittedName>
</protein>
<evidence type="ECO:0000313" key="1">
    <source>
        <dbReference type="EMBL" id="GAA2056375.1"/>
    </source>
</evidence>
<keyword evidence="2" id="KW-1185">Reference proteome</keyword>
<comment type="caution">
    <text evidence="1">The sequence shown here is derived from an EMBL/GenBank/DDBJ whole genome shotgun (WGS) entry which is preliminary data.</text>
</comment>
<proteinExistence type="predicted"/>
<organism evidence="1 2">
    <name type="scientific">Streptomyces cheonanensis</name>
    <dbReference type="NCBI Taxonomy" id="312720"/>
    <lineage>
        <taxon>Bacteria</taxon>
        <taxon>Bacillati</taxon>
        <taxon>Actinomycetota</taxon>
        <taxon>Actinomycetes</taxon>
        <taxon>Kitasatosporales</taxon>
        <taxon>Streptomycetaceae</taxon>
        <taxon>Streptomyces</taxon>
    </lineage>
</organism>
<dbReference type="Proteomes" id="UP001403094">
    <property type="component" value="Unassembled WGS sequence"/>
</dbReference>
<name>A0ABN2VAD5_9ACTN</name>